<gene>
    <name evidence="2" type="ORF">ABS362_16755</name>
</gene>
<proteinExistence type="predicted"/>
<feature type="transmembrane region" description="Helical" evidence="1">
    <location>
        <begin position="70"/>
        <end position="88"/>
    </location>
</feature>
<dbReference type="RefSeq" id="WP_350413860.1">
    <property type="nucleotide sequence ID" value="NZ_JBEOKT010000019.1"/>
</dbReference>
<dbReference type="Proteomes" id="UP001476807">
    <property type="component" value="Unassembled WGS sequence"/>
</dbReference>
<name>A0ABV1RXT0_9BACT</name>
<evidence type="ECO:0000313" key="2">
    <source>
        <dbReference type="EMBL" id="MER2999203.1"/>
    </source>
</evidence>
<evidence type="ECO:0000256" key="1">
    <source>
        <dbReference type="SAM" id="Phobius"/>
    </source>
</evidence>
<sequence length="89" mass="9784">MIVYFPIVLLLVAATVALGNIFSLRKELDWIVTIATLIGFITVFFATELAHPLNTGLTDHAQLVLDQHDLYAEWTVYLGGIGLVAQLLS</sequence>
<keyword evidence="1" id="KW-1133">Transmembrane helix</keyword>
<keyword evidence="1" id="KW-0472">Membrane</keyword>
<dbReference type="EMBL" id="JBEOKT010000019">
    <property type="protein sequence ID" value="MER2999203.1"/>
    <property type="molecule type" value="Genomic_DNA"/>
</dbReference>
<organism evidence="2 3">
    <name type="scientific">Pontibacter populi</name>
    <dbReference type="NCBI Taxonomy" id="890055"/>
    <lineage>
        <taxon>Bacteria</taxon>
        <taxon>Pseudomonadati</taxon>
        <taxon>Bacteroidota</taxon>
        <taxon>Cytophagia</taxon>
        <taxon>Cytophagales</taxon>
        <taxon>Hymenobacteraceae</taxon>
        <taxon>Pontibacter</taxon>
    </lineage>
</organism>
<protein>
    <recommendedName>
        <fullName evidence="4">NADH-quinone oxidoreductase subunit N</fullName>
    </recommendedName>
</protein>
<accession>A0ABV1RXT0</accession>
<evidence type="ECO:0008006" key="4">
    <source>
        <dbReference type="Google" id="ProtNLM"/>
    </source>
</evidence>
<feature type="transmembrane region" description="Helical" evidence="1">
    <location>
        <begin position="6"/>
        <end position="23"/>
    </location>
</feature>
<reference evidence="2 3" key="1">
    <citation type="submission" date="2024-06" db="EMBL/GenBank/DDBJ databases">
        <title>Pontibacter populi HYL7-15.</title>
        <authorList>
            <person name="Kim M.K."/>
        </authorList>
    </citation>
    <scope>NUCLEOTIDE SEQUENCE [LARGE SCALE GENOMIC DNA]</scope>
    <source>
        <strain evidence="2 3">HYL7-15</strain>
    </source>
</reference>
<evidence type="ECO:0000313" key="3">
    <source>
        <dbReference type="Proteomes" id="UP001476807"/>
    </source>
</evidence>
<keyword evidence="3" id="KW-1185">Reference proteome</keyword>
<feature type="transmembrane region" description="Helical" evidence="1">
    <location>
        <begin position="30"/>
        <end position="50"/>
    </location>
</feature>
<keyword evidence="1" id="KW-0812">Transmembrane</keyword>
<comment type="caution">
    <text evidence="2">The sequence shown here is derived from an EMBL/GenBank/DDBJ whole genome shotgun (WGS) entry which is preliminary data.</text>
</comment>